<dbReference type="EMBL" id="FCOB02000027">
    <property type="protein sequence ID" value="SAK90756.1"/>
    <property type="molecule type" value="Genomic_DNA"/>
</dbReference>
<evidence type="ECO:0000313" key="1">
    <source>
        <dbReference type="EMBL" id="SAK90756.1"/>
    </source>
</evidence>
<accession>A0A158D953</accession>
<dbReference type="STRING" id="1777144.AWB83_05151"/>
<reference evidence="1" key="1">
    <citation type="submission" date="2016-01" db="EMBL/GenBank/DDBJ databases">
        <authorList>
            <person name="Peeters C."/>
        </authorList>
    </citation>
    <scope>NUCLEOTIDE SEQUENCE [LARGE SCALE GENOMIC DNA]</scope>
    <source>
        <strain evidence="1">LMG 29326</strain>
    </source>
</reference>
<dbReference type="GO" id="GO:0016787">
    <property type="term" value="F:hydrolase activity"/>
    <property type="evidence" value="ECO:0007669"/>
    <property type="project" value="UniProtKB-KW"/>
</dbReference>
<name>A0A158D953_9BURK</name>
<dbReference type="AlphaFoldDB" id="A0A158D953"/>
<dbReference type="OrthoDB" id="240576at2"/>
<protein>
    <submittedName>
        <fullName evidence="1">Formyltransferase/hydrolase complex Fhc subunit B</fullName>
    </submittedName>
</protein>
<keyword evidence="2" id="KW-1185">Reference proteome</keyword>
<sequence length="427" mass="45255">MPTFPTKTTIESPARTTGPTHWTCPFCPLLCDDITLAPTGDQRLAAPHIACPRLADSLARFGPQDASQKPTIDGQGTDLASALSQAGEILSNARRPLFGGLATDVAGARALYELAAHCGAILDHLHGDTLADSNRALQDRGAFFTTLSEVRSRADLVIVFACAPSRRYPRFYERVIDEGSATSIVFVGCDIDPAASARTRRTESILQTNDPFDTLALWSAHVEGGRPIPAPELAALTARIDAAKYTAFIYEPSSLPAPHAALAIEALQRIVKAINRTVRAGALALTGDDGALSVNQATTWLSGFPLRTRIAYGLPLDHDSYRYRTETLLNRGEPDALLWVSSFAPEPLPAALDDTVPAIILGHPSTTLPARAGPTVFIPVATPGIDSGGHLFRVDTSVVAPLAAARDAGLPSVATIAAQLAQARRPQ</sequence>
<dbReference type="Proteomes" id="UP000054978">
    <property type="component" value="Unassembled WGS sequence"/>
</dbReference>
<dbReference type="RefSeq" id="WP_087048490.1">
    <property type="nucleotide sequence ID" value="NZ_FCOB02000027.1"/>
</dbReference>
<comment type="caution">
    <text evidence="1">The sequence shown here is derived from an EMBL/GenBank/DDBJ whole genome shotgun (WGS) entry which is preliminary data.</text>
</comment>
<dbReference type="GO" id="GO:0016740">
    <property type="term" value="F:transferase activity"/>
    <property type="evidence" value="ECO:0007669"/>
    <property type="project" value="UniProtKB-KW"/>
</dbReference>
<evidence type="ECO:0000313" key="2">
    <source>
        <dbReference type="Proteomes" id="UP000054978"/>
    </source>
</evidence>
<proteinExistence type="predicted"/>
<gene>
    <name evidence="1" type="primary">fhcB</name>
    <name evidence="1" type="ORF">AWB83_05151</name>
</gene>
<dbReference type="Gene3D" id="3.40.50.1220">
    <property type="entry name" value="TPP-binding domain"/>
    <property type="match status" value="1"/>
</dbReference>
<organism evidence="1 2">
    <name type="scientific">Caballeronia ptereochthonis</name>
    <dbReference type="NCBI Taxonomy" id="1777144"/>
    <lineage>
        <taxon>Bacteria</taxon>
        <taxon>Pseudomonadati</taxon>
        <taxon>Pseudomonadota</taxon>
        <taxon>Betaproteobacteria</taxon>
        <taxon>Burkholderiales</taxon>
        <taxon>Burkholderiaceae</taxon>
        <taxon>Caballeronia</taxon>
    </lineage>
</organism>